<protein>
    <submittedName>
        <fullName evidence="2">DUF3261 domain-containing protein</fullName>
    </submittedName>
</protein>
<organism evidence="2 3">
    <name type="scientific">Azohydromonas lata</name>
    <dbReference type="NCBI Taxonomy" id="45677"/>
    <lineage>
        <taxon>Bacteria</taxon>
        <taxon>Pseudomonadati</taxon>
        <taxon>Pseudomonadota</taxon>
        <taxon>Betaproteobacteria</taxon>
        <taxon>Burkholderiales</taxon>
        <taxon>Sphaerotilaceae</taxon>
        <taxon>Azohydromonas</taxon>
    </lineage>
</organism>
<evidence type="ECO:0000256" key="1">
    <source>
        <dbReference type="SAM" id="SignalP"/>
    </source>
</evidence>
<feature type="chain" id="PRO_5047259353" evidence="1">
    <location>
        <begin position="26"/>
        <end position="185"/>
    </location>
</feature>
<sequence>MSLARAWRAAAAVLAAAVLGGCATAPDTEPLLRLPPAALGGSLNQQQQITVEVEGREPQRMEVLLEADAQAVRVALLALGRTVARLDWDGRELRQERAAWWPAQVAGERVLSELQLALWPVPALRAALPPGWTLQEEAPGLRRLCRSGEPVIEVRRQDAHRLALVHLRAGYRLLIESQDLQEATP</sequence>
<dbReference type="Proteomes" id="UP001293718">
    <property type="component" value="Unassembled WGS sequence"/>
</dbReference>
<reference evidence="2 3" key="1">
    <citation type="submission" date="2023-11" db="EMBL/GenBank/DDBJ databases">
        <title>Draft genome of Azohydromonas lata strain H1 (DSM1123), a polyhydroxyalkanoate producer.</title>
        <authorList>
            <person name="Traversa D."/>
            <person name="D'Addabbo P."/>
            <person name="Pazzani C."/>
            <person name="Manzari C."/>
            <person name="Chiara M."/>
            <person name="Scrascia M."/>
        </authorList>
    </citation>
    <scope>NUCLEOTIDE SEQUENCE [LARGE SCALE GENOMIC DNA]</scope>
    <source>
        <strain evidence="2 3">H1</strain>
    </source>
</reference>
<dbReference type="Pfam" id="PF11659">
    <property type="entry name" value="DUF3261"/>
    <property type="match status" value="1"/>
</dbReference>
<feature type="signal peptide" evidence="1">
    <location>
        <begin position="1"/>
        <end position="25"/>
    </location>
</feature>
<accession>A0ABU5IKN6</accession>
<comment type="caution">
    <text evidence="2">The sequence shown here is derived from an EMBL/GenBank/DDBJ whole genome shotgun (WGS) entry which is preliminary data.</text>
</comment>
<keyword evidence="3" id="KW-1185">Reference proteome</keyword>
<evidence type="ECO:0000313" key="2">
    <source>
        <dbReference type="EMBL" id="MDZ5459465.1"/>
    </source>
</evidence>
<proteinExistence type="predicted"/>
<dbReference type="InterPro" id="IPR021675">
    <property type="entry name" value="DUF3261"/>
</dbReference>
<keyword evidence="1" id="KW-0732">Signal</keyword>
<gene>
    <name evidence="2" type="ORF">SM757_23065</name>
</gene>
<evidence type="ECO:0000313" key="3">
    <source>
        <dbReference type="Proteomes" id="UP001293718"/>
    </source>
</evidence>
<name>A0ABU5IKN6_9BURK</name>
<dbReference type="EMBL" id="JAXOJX010000044">
    <property type="protein sequence ID" value="MDZ5459465.1"/>
    <property type="molecule type" value="Genomic_DNA"/>
</dbReference>
<dbReference type="RefSeq" id="WP_322467185.1">
    <property type="nucleotide sequence ID" value="NZ_JAXOJX010000044.1"/>
</dbReference>
<dbReference type="PROSITE" id="PS51257">
    <property type="entry name" value="PROKAR_LIPOPROTEIN"/>
    <property type="match status" value="1"/>
</dbReference>